<dbReference type="InterPro" id="IPR008921">
    <property type="entry name" value="DNA_pol3_clamp-load_cplx_C"/>
</dbReference>
<dbReference type="GO" id="GO:0003677">
    <property type="term" value="F:DNA binding"/>
    <property type="evidence" value="ECO:0007669"/>
    <property type="project" value="InterPro"/>
</dbReference>
<proteinExistence type="inferred from homology"/>
<keyword evidence="6" id="KW-0239">DNA-directed DNA polymerase</keyword>
<dbReference type="Gene3D" id="3.40.50.300">
    <property type="entry name" value="P-loop containing nucleotide triphosphate hydrolases"/>
    <property type="match status" value="1"/>
</dbReference>
<dbReference type="Gene3D" id="1.10.8.60">
    <property type="match status" value="1"/>
</dbReference>
<evidence type="ECO:0000256" key="7">
    <source>
        <dbReference type="ARBA" id="ARBA00034754"/>
    </source>
</evidence>
<dbReference type="InterPro" id="IPR032780">
    <property type="entry name" value="DNA_pol3_delt_C"/>
</dbReference>
<evidence type="ECO:0000259" key="10">
    <source>
        <dbReference type="Pfam" id="PF14840"/>
    </source>
</evidence>
<dbReference type="NCBIfam" id="TIGR01128">
    <property type="entry name" value="holA"/>
    <property type="match status" value="1"/>
</dbReference>
<organism evidence="11">
    <name type="scientific">hydrothermal vent metagenome</name>
    <dbReference type="NCBI Taxonomy" id="652676"/>
    <lineage>
        <taxon>unclassified sequences</taxon>
        <taxon>metagenomes</taxon>
        <taxon>ecological metagenomes</taxon>
    </lineage>
</organism>
<dbReference type="Pfam" id="PF06144">
    <property type="entry name" value="DNA_pol3_delta"/>
    <property type="match status" value="1"/>
</dbReference>
<evidence type="ECO:0000313" key="11">
    <source>
        <dbReference type="EMBL" id="VAX06685.1"/>
    </source>
</evidence>
<dbReference type="GO" id="GO:0009360">
    <property type="term" value="C:DNA polymerase III complex"/>
    <property type="evidence" value="ECO:0007669"/>
    <property type="project" value="InterPro"/>
</dbReference>
<dbReference type="SUPFAM" id="SSF48019">
    <property type="entry name" value="post-AAA+ oligomerization domain-like"/>
    <property type="match status" value="1"/>
</dbReference>
<dbReference type="AlphaFoldDB" id="A0A3B1BKE3"/>
<reference evidence="11" key="1">
    <citation type="submission" date="2018-06" db="EMBL/GenBank/DDBJ databases">
        <authorList>
            <person name="Zhirakovskaya E."/>
        </authorList>
    </citation>
    <scope>NUCLEOTIDE SEQUENCE</scope>
</reference>
<dbReference type="PANTHER" id="PTHR34388">
    <property type="entry name" value="DNA POLYMERASE III SUBUNIT DELTA"/>
    <property type="match status" value="1"/>
</dbReference>
<comment type="catalytic activity">
    <reaction evidence="8">
        <text>DNA(n) + a 2'-deoxyribonucleoside 5'-triphosphate = DNA(n+1) + diphosphate</text>
        <dbReference type="Rhea" id="RHEA:22508"/>
        <dbReference type="Rhea" id="RHEA-COMP:17339"/>
        <dbReference type="Rhea" id="RHEA-COMP:17340"/>
        <dbReference type="ChEBI" id="CHEBI:33019"/>
        <dbReference type="ChEBI" id="CHEBI:61560"/>
        <dbReference type="ChEBI" id="CHEBI:173112"/>
        <dbReference type="EC" id="2.7.7.7"/>
    </reaction>
</comment>
<evidence type="ECO:0000256" key="4">
    <source>
        <dbReference type="ARBA" id="ARBA00022695"/>
    </source>
</evidence>
<evidence type="ECO:0000256" key="3">
    <source>
        <dbReference type="ARBA" id="ARBA00022679"/>
    </source>
</evidence>
<dbReference type="InterPro" id="IPR027417">
    <property type="entry name" value="P-loop_NTPase"/>
</dbReference>
<dbReference type="Pfam" id="PF14840">
    <property type="entry name" value="DNA_pol3_delt_C"/>
    <property type="match status" value="1"/>
</dbReference>
<dbReference type="Gene3D" id="1.20.272.10">
    <property type="match status" value="1"/>
</dbReference>
<evidence type="ECO:0000259" key="9">
    <source>
        <dbReference type="Pfam" id="PF06144"/>
    </source>
</evidence>
<evidence type="ECO:0000256" key="2">
    <source>
        <dbReference type="ARBA" id="ARBA00017703"/>
    </source>
</evidence>
<dbReference type="InterPro" id="IPR010372">
    <property type="entry name" value="DNA_pol3_delta_N"/>
</dbReference>
<dbReference type="EMBL" id="UOFX01000016">
    <property type="protein sequence ID" value="VAX06685.1"/>
    <property type="molecule type" value="Genomic_DNA"/>
</dbReference>
<keyword evidence="5" id="KW-0235">DNA replication</keyword>
<feature type="domain" description="DNA polymerase III subunit delta C-terminal" evidence="10">
    <location>
        <begin position="214"/>
        <end position="331"/>
    </location>
</feature>
<keyword evidence="4 11" id="KW-0548">Nucleotidyltransferase</keyword>
<accession>A0A3B1BKE3</accession>
<dbReference type="GO" id="GO:0006261">
    <property type="term" value="P:DNA-templated DNA replication"/>
    <property type="evidence" value="ECO:0007669"/>
    <property type="project" value="TreeGrafter"/>
</dbReference>
<evidence type="ECO:0000256" key="5">
    <source>
        <dbReference type="ARBA" id="ARBA00022705"/>
    </source>
</evidence>
<feature type="domain" description="DNA polymerase III delta N-terminal" evidence="9">
    <location>
        <begin position="20"/>
        <end position="137"/>
    </location>
</feature>
<gene>
    <name evidence="11" type="ORF">MNBD_GAMMA26-444</name>
</gene>
<evidence type="ECO:0000256" key="1">
    <source>
        <dbReference type="ARBA" id="ARBA00012417"/>
    </source>
</evidence>
<dbReference type="PANTHER" id="PTHR34388:SF1">
    <property type="entry name" value="DNA POLYMERASE III SUBUNIT DELTA"/>
    <property type="match status" value="1"/>
</dbReference>
<protein>
    <recommendedName>
        <fullName evidence="2">DNA polymerase III subunit delta</fullName>
        <ecNumber evidence="1">2.7.7.7</ecNumber>
    </recommendedName>
</protein>
<name>A0A3B1BKE3_9ZZZZ</name>
<sequence length="342" mass="37950">MRLRIDQLDDHLTKALAPVYLLTGDEPLQLGEAADAVRHQAREDGYSGRDILDAGKNFDWNELTAEANNLSLFAERRVIDLRLTSAAIGRNGSQALTEYAARPPADTLLLLTCPKLDRSQQSSKWVKALDQIGTVVQIWPVDEQRLQPWIERRMRQHGLIPEADVVAMLAERVEGNLLAAAQEIDKLLLMSGPGIITAAQLVEAVADSARFDIFGLVDNALLGKPARVTRMLSGLRAEGVPPTVVLWALAREIRQLASMAFAIEKGQSADQVMAAHHVWNQRKAIVRQGLTRLKRRRWQQLLAVCARGDRTIKGQEKGDPWEILLDIATIMAGVKPLLPARR</sequence>
<evidence type="ECO:0000256" key="6">
    <source>
        <dbReference type="ARBA" id="ARBA00022932"/>
    </source>
</evidence>
<dbReference type="EC" id="2.7.7.7" evidence="1"/>
<comment type="similarity">
    <text evidence="7">Belongs to the DNA polymerase HolA subunit family.</text>
</comment>
<dbReference type="GO" id="GO:0003887">
    <property type="term" value="F:DNA-directed DNA polymerase activity"/>
    <property type="evidence" value="ECO:0007669"/>
    <property type="project" value="UniProtKB-KW"/>
</dbReference>
<dbReference type="InterPro" id="IPR005790">
    <property type="entry name" value="DNA_polIII_delta"/>
</dbReference>
<dbReference type="CDD" id="cd18138">
    <property type="entry name" value="HLD_clamp_pol_III_delta"/>
    <property type="match status" value="1"/>
</dbReference>
<evidence type="ECO:0000256" key="8">
    <source>
        <dbReference type="ARBA" id="ARBA00049244"/>
    </source>
</evidence>
<dbReference type="SUPFAM" id="SSF52540">
    <property type="entry name" value="P-loop containing nucleoside triphosphate hydrolases"/>
    <property type="match status" value="1"/>
</dbReference>
<keyword evidence="3 11" id="KW-0808">Transferase</keyword>